<comment type="caution">
    <text evidence="1">The sequence shown here is derived from an EMBL/GenBank/DDBJ whole genome shotgun (WGS) entry which is preliminary data.</text>
</comment>
<keyword evidence="2" id="KW-1185">Reference proteome</keyword>
<proteinExistence type="predicted"/>
<dbReference type="EMBL" id="JACEFO010001783">
    <property type="protein sequence ID" value="KAF8702867.1"/>
    <property type="molecule type" value="Genomic_DNA"/>
</dbReference>
<evidence type="ECO:0000313" key="2">
    <source>
        <dbReference type="Proteomes" id="UP000636709"/>
    </source>
</evidence>
<dbReference type="Proteomes" id="UP000636709">
    <property type="component" value="Unassembled WGS sequence"/>
</dbReference>
<gene>
    <name evidence="1" type="ORF">HU200_032702</name>
</gene>
<evidence type="ECO:0000313" key="1">
    <source>
        <dbReference type="EMBL" id="KAF8702867.1"/>
    </source>
</evidence>
<reference evidence="1" key="1">
    <citation type="submission" date="2020-07" db="EMBL/GenBank/DDBJ databases">
        <title>Genome sequence and genetic diversity analysis of an under-domesticated orphan crop, white fonio (Digitaria exilis).</title>
        <authorList>
            <person name="Bennetzen J.L."/>
            <person name="Chen S."/>
            <person name="Ma X."/>
            <person name="Wang X."/>
            <person name="Yssel A.E.J."/>
            <person name="Chaluvadi S.R."/>
            <person name="Johnson M."/>
            <person name="Gangashetty P."/>
            <person name="Hamidou F."/>
            <person name="Sanogo M.D."/>
            <person name="Zwaenepoel A."/>
            <person name="Wallace J."/>
            <person name="Van De Peer Y."/>
            <person name="Van Deynze A."/>
        </authorList>
    </citation>
    <scope>NUCLEOTIDE SEQUENCE</scope>
    <source>
        <tissue evidence="1">Leaves</tissue>
    </source>
</reference>
<accession>A0A835BMZ0</accession>
<organism evidence="1 2">
    <name type="scientific">Digitaria exilis</name>
    <dbReference type="NCBI Taxonomy" id="1010633"/>
    <lineage>
        <taxon>Eukaryota</taxon>
        <taxon>Viridiplantae</taxon>
        <taxon>Streptophyta</taxon>
        <taxon>Embryophyta</taxon>
        <taxon>Tracheophyta</taxon>
        <taxon>Spermatophyta</taxon>
        <taxon>Magnoliopsida</taxon>
        <taxon>Liliopsida</taxon>
        <taxon>Poales</taxon>
        <taxon>Poaceae</taxon>
        <taxon>PACMAD clade</taxon>
        <taxon>Panicoideae</taxon>
        <taxon>Panicodae</taxon>
        <taxon>Paniceae</taxon>
        <taxon>Anthephorinae</taxon>
        <taxon>Digitaria</taxon>
    </lineage>
</organism>
<dbReference type="AlphaFoldDB" id="A0A835BMZ0"/>
<sequence length="167" mass="18714">MVEEIDDGDECAIVRVKKLEGSTMLVEEDKTDDNGCAIFRVKKFEGSAMLVEVDRTDDNGFAIVTVKKFKGSTMLVEVDRTDDNGRCRLVTRLVPSQERTMIGVGDARPPVCVMDIYCPLPRMWHYEANDYNDVAIAASVMGDRRPKRCRGVMGVEPWRATGAQRHA</sequence>
<name>A0A835BMZ0_9POAL</name>
<protein>
    <submittedName>
        <fullName evidence="1">Uncharacterized protein</fullName>
    </submittedName>
</protein>